<comment type="caution">
    <text evidence="1">The sequence shown here is derived from an EMBL/GenBank/DDBJ whole genome shotgun (WGS) entry which is preliminary data.</text>
</comment>
<accession>A0A2N3L0K0</accession>
<name>A0A2N3L0K0_9PROT</name>
<evidence type="ECO:0000313" key="1">
    <source>
        <dbReference type="EMBL" id="PKR56334.1"/>
    </source>
</evidence>
<keyword evidence="2" id="KW-1185">Reference proteome</keyword>
<dbReference type="AlphaFoldDB" id="A0A2N3L0K0"/>
<dbReference type="EMBL" id="NXGX01000015">
    <property type="protein sequence ID" value="PKR56334.1"/>
    <property type="molecule type" value="Genomic_DNA"/>
</dbReference>
<organism evidence="1 2">
    <name type="scientific">Thalassospira lohafexi</name>
    <dbReference type="NCBI Taxonomy" id="744227"/>
    <lineage>
        <taxon>Bacteria</taxon>
        <taxon>Pseudomonadati</taxon>
        <taxon>Pseudomonadota</taxon>
        <taxon>Alphaproteobacteria</taxon>
        <taxon>Rhodospirillales</taxon>
        <taxon>Thalassospiraceae</taxon>
        <taxon>Thalassospira</taxon>
    </lineage>
</organism>
<gene>
    <name evidence="1" type="ORF">COO92_21250</name>
</gene>
<protein>
    <submittedName>
        <fullName evidence="1">Uncharacterized protein</fullName>
    </submittedName>
</protein>
<proteinExistence type="predicted"/>
<reference evidence="1 2" key="1">
    <citation type="submission" date="2017-09" db="EMBL/GenBank/DDBJ databases">
        <title>Biodiversity and function of Thalassospira species in the particle-attached aromatic-hydrocarbon-degrading consortia from the surface seawater of the China South Sea.</title>
        <authorList>
            <person name="Dong C."/>
            <person name="Lai Q."/>
            <person name="Shao Z."/>
        </authorList>
    </citation>
    <scope>NUCLEOTIDE SEQUENCE [LARGE SCALE GENOMIC DNA]</scope>
    <source>
        <strain evidence="1 2">139Z-12</strain>
    </source>
</reference>
<dbReference type="RefSeq" id="WP_101304939.1">
    <property type="nucleotide sequence ID" value="NZ_NXGX01000015.1"/>
</dbReference>
<evidence type="ECO:0000313" key="2">
    <source>
        <dbReference type="Proteomes" id="UP000233332"/>
    </source>
</evidence>
<dbReference type="Proteomes" id="UP000233332">
    <property type="component" value="Unassembled WGS sequence"/>
</dbReference>
<sequence length="155" mass="17454">MSKSVSRKRREAILAEFPQHEQGEAQVELWLGNPQKMRALALHKKNVKAANPKPGDTTPDVGSAHRLSVLKVLQNQHGTTYQRAGGKITYEDIETEIAAITNADRRMNAWLDYQEEFWTKDHSLVVLLADEFELDSDDIDAIFDAAVTHRLTQGS</sequence>